<keyword evidence="5" id="KW-1185">Reference proteome</keyword>
<evidence type="ECO:0000313" key="5">
    <source>
        <dbReference type="Proteomes" id="UP001583186"/>
    </source>
</evidence>
<feature type="chain" id="PRO_5045634640" description="DUF1996 domain-containing protein" evidence="2">
    <location>
        <begin position="26"/>
        <end position="585"/>
    </location>
</feature>
<accession>A0ABR3ZJY7</accession>
<evidence type="ECO:0000259" key="3">
    <source>
        <dbReference type="Pfam" id="PF09362"/>
    </source>
</evidence>
<evidence type="ECO:0000256" key="2">
    <source>
        <dbReference type="SAM" id="SignalP"/>
    </source>
</evidence>
<feature type="region of interest" description="Disordered" evidence="1">
    <location>
        <begin position="455"/>
        <end position="511"/>
    </location>
</feature>
<feature type="compositionally biased region" description="Basic residues" evidence="1">
    <location>
        <begin position="574"/>
        <end position="585"/>
    </location>
</feature>
<dbReference type="Pfam" id="PF09362">
    <property type="entry name" value="DUF1996"/>
    <property type="match status" value="1"/>
</dbReference>
<dbReference type="InterPro" id="IPR018535">
    <property type="entry name" value="DUF1996"/>
</dbReference>
<name>A0ABR3ZJY7_9PEZI</name>
<feature type="region of interest" description="Disordered" evidence="1">
    <location>
        <begin position="406"/>
        <end position="432"/>
    </location>
</feature>
<gene>
    <name evidence="4" type="ORF">Sste5346_002443</name>
</gene>
<evidence type="ECO:0000256" key="1">
    <source>
        <dbReference type="SAM" id="MobiDB-lite"/>
    </source>
</evidence>
<feature type="signal peptide" evidence="2">
    <location>
        <begin position="1"/>
        <end position="25"/>
    </location>
</feature>
<dbReference type="EMBL" id="JAWCUI010000010">
    <property type="protein sequence ID" value="KAL1900133.1"/>
    <property type="molecule type" value="Genomic_DNA"/>
</dbReference>
<comment type="caution">
    <text evidence="4">The sequence shown here is derived from an EMBL/GenBank/DDBJ whole genome shotgun (WGS) entry which is preliminary data.</text>
</comment>
<dbReference type="PANTHER" id="PTHR43662:SF11">
    <property type="entry name" value="WSC DOMAIN-CONTAINING PROTEIN"/>
    <property type="match status" value="1"/>
</dbReference>
<feature type="domain" description="DUF1996" evidence="3">
    <location>
        <begin position="49"/>
        <end position="309"/>
    </location>
</feature>
<evidence type="ECO:0000313" key="4">
    <source>
        <dbReference type="EMBL" id="KAL1900133.1"/>
    </source>
</evidence>
<sequence>MFSSLSLSSIATLVAALASVSPATAAKDARTFAVLRFHGDGPLTIGRTDPIVSPGGPSSHVHVVQGSNAFGNSATGETLLTSTCSTANIAGDKSAYWMPQVFFHDPKNGSFEPVPLFYMNVYYFFEATNDDITAFPVGLQMVSGNATRKTAPDTGNDQLDPSQGPIQAAQFTCPRSSYDPPSYPVDSDGSMAGLQDTGNLGAGAGFPFAECDGYASPLRADLHFPSCYDPSKALDDYKSNTAFPTDAGDGKADCPEGWIHMPHIFYEMYWNTPLFVDRWDPAAADSQPFVLSNGDAAGFSLHGDFMAAWDTDVLQHIIDTCNEGDLGMDKCAGVETVLTGNCNIPNPTPEDVSGVMSALPGNNPLFGWQYGTGNVATGGSGSGSGSTSGSSPSAAAAAAASSSRAAVSHAASDSNPKTAKSSPSPSPSAASPSLSAIVSSKVAAVSAVASSSAGAVDVSPASSSTSSSPAVVAVPSSSALSPPSSPVAVDNAATSSSTALPPPSSMATATEAAATDAGCSAPTDISTTIVTVPVTVYSTSTSTIYVTESPLSAVSSASAPYPTSSAAGAAKRAEHMHRHAHVRRH</sequence>
<dbReference type="Proteomes" id="UP001583186">
    <property type="component" value="Unassembled WGS sequence"/>
</dbReference>
<dbReference type="PANTHER" id="PTHR43662">
    <property type="match status" value="1"/>
</dbReference>
<keyword evidence="2" id="KW-0732">Signal</keyword>
<proteinExistence type="predicted"/>
<protein>
    <recommendedName>
        <fullName evidence="3">DUF1996 domain-containing protein</fullName>
    </recommendedName>
</protein>
<feature type="region of interest" description="Disordered" evidence="1">
    <location>
        <begin position="565"/>
        <end position="585"/>
    </location>
</feature>
<reference evidence="4 5" key="1">
    <citation type="journal article" date="2024" name="IMA Fungus">
        <title>IMA Genome - F19 : A genome assembly and annotation guide to empower mycologists, including annotated draft genome sequences of Ceratocystis pirilliformis, Diaporthe australafricana, Fusarium ophioides, Paecilomyces lecythidis, and Sporothrix stenoceras.</title>
        <authorList>
            <person name="Aylward J."/>
            <person name="Wilson A.M."/>
            <person name="Visagie C.M."/>
            <person name="Spraker J."/>
            <person name="Barnes I."/>
            <person name="Buitendag C."/>
            <person name="Ceriani C."/>
            <person name="Del Mar Angel L."/>
            <person name="du Plessis D."/>
            <person name="Fuchs T."/>
            <person name="Gasser K."/>
            <person name="Kramer D."/>
            <person name="Li W."/>
            <person name="Munsamy K."/>
            <person name="Piso A."/>
            <person name="Price J.L."/>
            <person name="Sonnekus B."/>
            <person name="Thomas C."/>
            <person name="van der Nest A."/>
            <person name="van Dijk A."/>
            <person name="van Heerden A."/>
            <person name="van Vuuren N."/>
            <person name="Yilmaz N."/>
            <person name="Duong T.A."/>
            <person name="van der Merwe N.A."/>
            <person name="Wingfield M.J."/>
            <person name="Wingfield B.D."/>
        </authorList>
    </citation>
    <scope>NUCLEOTIDE SEQUENCE [LARGE SCALE GENOMIC DNA]</scope>
    <source>
        <strain evidence="4 5">CMW 5346</strain>
    </source>
</reference>
<feature type="region of interest" description="Disordered" evidence="1">
    <location>
        <begin position="147"/>
        <end position="166"/>
    </location>
</feature>
<organism evidence="4 5">
    <name type="scientific">Sporothrix stenoceras</name>
    <dbReference type="NCBI Taxonomy" id="5173"/>
    <lineage>
        <taxon>Eukaryota</taxon>
        <taxon>Fungi</taxon>
        <taxon>Dikarya</taxon>
        <taxon>Ascomycota</taxon>
        <taxon>Pezizomycotina</taxon>
        <taxon>Sordariomycetes</taxon>
        <taxon>Sordariomycetidae</taxon>
        <taxon>Ophiostomatales</taxon>
        <taxon>Ophiostomataceae</taxon>
        <taxon>Sporothrix</taxon>
    </lineage>
</organism>